<dbReference type="AlphaFoldDB" id="A0A0F8YFV7"/>
<sequence length="82" mass="9119">MAFEINNKTAIAFMIAFLLLAMYLAYDKGSEKLQEFKTAQQQQGQADATIAIYNVVANCQQLPLTFNNQTVNLVAIECLQQG</sequence>
<gene>
    <name evidence="2" type="ORF">LCGC14_3160660</name>
</gene>
<reference evidence="2" key="1">
    <citation type="journal article" date="2015" name="Nature">
        <title>Complex archaea that bridge the gap between prokaryotes and eukaryotes.</title>
        <authorList>
            <person name="Spang A."/>
            <person name="Saw J.H."/>
            <person name="Jorgensen S.L."/>
            <person name="Zaremba-Niedzwiedzka K."/>
            <person name="Martijn J."/>
            <person name="Lind A.E."/>
            <person name="van Eijk R."/>
            <person name="Schleper C."/>
            <person name="Guy L."/>
            <person name="Ettema T.J."/>
        </authorList>
    </citation>
    <scope>NUCLEOTIDE SEQUENCE</scope>
</reference>
<protein>
    <submittedName>
        <fullName evidence="2">Uncharacterized protein</fullName>
    </submittedName>
</protein>
<keyword evidence="1" id="KW-1133">Transmembrane helix</keyword>
<evidence type="ECO:0000313" key="2">
    <source>
        <dbReference type="EMBL" id="KKK46896.1"/>
    </source>
</evidence>
<comment type="caution">
    <text evidence="2">The sequence shown here is derived from an EMBL/GenBank/DDBJ whole genome shotgun (WGS) entry which is preliminary data.</text>
</comment>
<proteinExistence type="predicted"/>
<keyword evidence="1" id="KW-0472">Membrane</keyword>
<evidence type="ECO:0000256" key="1">
    <source>
        <dbReference type="SAM" id="Phobius"/>
    </source>
</evidence>
<accession>A0A0F8YFV7</accession>
<feature type="transmembrane region" description="Helical" evidence="1">
    <location>
        <begin position="6"/>
        <end position="26"/>
    </location>
</feature>
<keyword evidence="1" id="KW-0812">Transmembrane</keyword>
<name>A0A0F8YFV7_9ZZZZ</name>
<dbReference type="EMBL" id="LAZR01069851">
    <property type="protein sequence ID" value="KKK46896.1"/>
    <property type="molecule type" value="Genomic_DNA"/>
</dbReference>
<organism evidence="2">
    <name type="scientific">marine sediment metagenome</name>
    <dbReference type="NCBI Taxonomy" id="412755"/>
    <lineage>
        <taxon>unclassified sequences</taxon>
        <taxon>metagenomes</taxon>
        <taxon>ecological metagenomes</taxon>
    </lineage>
</organism>